<dbReference type="InterPro" id="IPR036322">
    <property type="entry name" value="WD40_repeat_dom_sf"/>
</dbReference>
<dbReference type="SUPFAM" id="SSF50978">
    <property type="entry name" value="WD40 repeat-like"/>
    <property type="match status" value="1"/>
</dbReference>
<evidence type="ECO:0000313" key="1">
    <source>
        <dbReference type="EMBL" id="VDD83031.1"/>
    </source>
</evidence>
<sequence>MRQVLDAQASDRFYDEDGVFVGASGGVRRVGGITVIEVSSENAHVFFFGTNGGYVGYATWDPSCGASGQPQRDWCIRGVWAAHPAGHGVSCLVSRRSHPSLQRFPPLASLKPFLRQPTNEDLAVISGAEDGSLALVQTRHLQFQRFVWNASPVLCVDFFQSTIVVSQESGQVRMLRVGPIFQTVDQQRHQNLRVEAVELCVTGGGGWGPPASSRRAGPTWVRLFKLSAPSTVFRLVTYCSGGDVALWTIRGSTCLLIRRFPANTPEFALPAPIIDVNDRVVFGDQGYLRLVNPRTAKYERSLHLLPPAASTTAGAVPHRRRRWEKGLGPVGLSGSDSRRHFIVGLADSARTLFVVPKSILHN</sequence>
<reference evidence="1 2" key="1">
    <citation type="submission" date="2018-10" db="EMBL/GenBank/DDBJ databases">
        <authorList>
            <consortium name="Pathogen Informatics"/>
        </authorList>
    </citation>
    <scope>NUCLEOTIDE SEQUENCE [LARGE SCALE GENOMIC DNA]</scope>
</reference>
<keyword evidence="2" id="KW-1185">Reference proteome</keyword>
<dbReference type="AlphaFoldDB" id="A0A3P6GTJ9"/>
<evidence type="ECO:0000313" key="2">
    <source>
        <dbReference type="Proteomes" id="UP000267029"/>
    </source>
</evidence>
<dbReference type="OrthoDB" id="361494at2759"/>
<gene>
    <name evidence="1" type="ORF">MCOS_LOCUS9034</name>
</gene>
<organism evidence="1 2">
    <name type="scientific">Mesocestoides corti</name>
    <name type="common">Flatworm</name>
    <dbReference type="NCBI Taxonomy" id="53468"/>
    <lineage>
        <taxon>Eukaryota</taxon>
        <taxon>Metazoa</taxon>
        <taxon>Spiralia</taxon>
        <taxon>Lophotrochozoa</taxon>
        <taxon>Platyhelminthes</taxon>
        <taxon>Cestoda</taxon>
        <taxon>Eucestoda</taxon>
        <taxon>Cyclophyllidea</taxon>
        <taxon>Mesocestoididae</taxon>
        <taxon>Mesocestoides</taxon>
    </lineage>
</organism>
<name>A0A3P6GTJ9_MESCO</name>
<dbReference type="EMBL" id="UXSR01005626">
    <property type="protein sequence ID" value="VDD83031.1"/>
    <property type="molecule type" value="Genomic_DNA"/>
</dbReference>
<dbReference type="Proteomes" id="UP000267029">
    <property type="component" value="Unassembled WGS sequence"/>
</dbReference>
<proteinExistence type="predicted"/>
<accession>A0A3P6GTJ9</accession>
<protein>
    <submittedName>
        <fullName evidence="1">Uncharacterized protein</fullName>
    </submittedName>
</protein>